<proteinExistence type="predicted"/>
<organism evidence="2 3">
    <name type="scientific">Mycolicibacterium pulveris</name>
    <name type="common">Mycobacterium pulveris</name>
    <dbReference type="NCBI Taxonomy" id="36813"/>
    <lineage>
        <taxon>Bacteria</taxon>
        <taxon>Bacillati</taxon>
        <taxon>Actinomycetota</taxon>
        <taxon>Actinomycetes</taxon>
        <taxon>Mycobacteriales</taxon>
        <taxon>Mycobacteriaceae</taxon>
        <taxon>Mycolicibacterium</taxon>
    </lineage>
</organism>
<sequence>MMRRISLRVGAVTFGTAALLLIGIPTAAADYVGQSYADASAEMNEAGLNPIVVTRVGDQLAEDECIVTGAWEPSLLRGVGDGFEYSEDEIMVSLNCAGAYASETNPGASVQHPLGRAAKSEAEEEAAEGESSEEE</sequence>
<dbReference type="EMBL" id="AP022599">
    <property type="protein sequence ID" value="BBY81880.1"/>
    <property type="molecule type" value="Genomic_DNA"/>
</dbReference>
<feature type="region of interest" description="Disordered" evidence="1">
    <location>
        <begin position="105"/>
        <end position="135"/>
    </location>
</feature>
<reference evidence="2 3" key="1">
    <citation type="journal article" date="2019" name="Emerg. Microbes Infect.">
        <title>Comprehensive subspecies identification of 175 nontuberculous mycobacteria species based on 7547 genomic profiles.</title>
        <authorList>
            <person name="Matsumoto Y."/>
            <person name="Kinjo T."/>
            <person name="Motooka D."/>
            <person name="Nabeya D."/>
            <person name="Jung N."/>
            <person name="Uechi K."/>
            <person name="Horii T."/>
            <person name="Iida T."/>
            <person name="Fujita J."/>
            <person name="Nakamura S."/>
        </authorList>
    </citation>
    <scope>NUCLEOTIDE SEQUENCE [LARGE SCALE GENOMIC DNA]</scope>
    <source>
        <strain evidence="2 3">JCM 6370</strain>
    </source>
</reference>
<dbReference type="RefSeq" id="WP_163901553.1">
    <property type="nucleotide sequence ID" value="NZ_AP022599.1"/>
</dbReference>
<evidence type="ECO:0000313" key="3">
    <source>
        <dbReference type="Proteomes" id="UP000467252"/>
    </source>
</evidence>
<name>A0A7I7ULL8_MYCPV</name>
<keyword evidence="3" id="KW-1185">Reference proteome</keyword>
<gene>
    <name evidence="2" type="ORF">MPUL_30380</name>
</gene>
<evidence type="ECO:0000256" key="1">
    <source>
        <dbReference type="SAM" id="MobiDB-lite"/>
    </source>
</evidence>
<protein>
    <recommendedName>
        <fullName evidence="4">PASTA domain-containing protein</fullName>
    </recommendedName>
</protein>
<dbReference type="Proteomes" id="UP000467252">
    <property type="component" value="Chromosome"/>
</dbReference>
<accession>A0A7I7ULL8</accession>
<evidence type="ECO:0008006" key="4">
    <source>
        <dbReference type="Google" id="ProtNLM"/>
    </source>
</evidence>
<dbReference type="AlphaFoldDB" id="A0A7I7ULL8"/>
<evidence type="ECO:0000313" key="2">
    <source>
        <dbReference type="EMBL" id="BBY81880.1"/>
    </source>
</evidence>
<feature type="compositionally biased region" description="Acidic residues" evidence="1">
    <location>
        <begin position="122"/>
        <end position="135"/>
    </location>
</feature>